<comment type="subcellular location">
    <subcellularLocation>
        <location evidence="1">Cell membrane</location>
        <topology evidence="1">Multi-pass membrane protein</topology>
    </subcellularLocation>
</comment>
<comment type="similarity">
    <text evidence="2">Belongs to the DoxX family.</text>
</comment>
<proteinExistence type="inferred from homology"/>
<dbReference type="GO" id="GO:0005886">
    <property type="term" value="C:plasma membrane"/>
    <property type="evidence" value="ECO:0007669"/>
    <property type="project" value="UniProtKB-SubCell"/>
</dbReference>
<feature type="transmembrane region" description="Helical" evidence="7">
    <location>
        <begin position="12"/>
        <end position="30"/>
    </location>
</feature>
<evidence type="ECO:0000256" key="4">
    <source>
        <dbReference type="ARBA" id="ARBA00022692"/>
    </source>
</evidence>
<reference evidence="8" key="2">
    <citation type="submission" date="2023-01" db="EMBL/GenBank/DDBJ databases">
        <title>Draft genome sequence of Litoribrevibacter albus strain NBRC 110071.</title>
        <authorList>
            <person name="Sun Q."/>
            <person name="Mori K."/>
        </authorList>
    </citation>
    <scope>NUCLEOTIDE SEQUENCE</scope>
    <source>
        <strain evidence="8">NBRC 110071</strain>
    </source>
</reference>
<dbReference type="RefSeq" id="WP_284380460.1">
    <property type="nucleotide sequence ID" value="NZ_BSNM01000011.1"/>
</dbReference>
<gene>
    <name evidence="8" type="ORF">GCM10007876_14770</name>
</gene>
<organism evidence="8 9">
    <name type="scientific">Litoribrevibacter albus</name>
    <dbReference type="NCBI Taxonomy" id="1473156"/>
    <lineage>
        <taxon>Bacteria</taxon>
        <taxon>Pseudomonadati</taxon>
        <taxon>Pseudomonadota</taxon>
        <taxon>Gammaproteobacteria</taxon>
        <taxon>Oceanospirillales</taxon>
        <taxon>Oceanospirillaceae</taxon>
        <taxon>Litoribrevibacter</taxon>
    </lineage>
</organism>
<keyword evidence="5 7" id="KW-1133">Transmembrane helix</keyword>
<evidence type="ECO:0000256" key="7">
    <source>
        <dbReference type="SAM" id="Phobius"/>
    </source>
</evidence>
<evidence type="ECO:0000313" key="9">
    <source>
        <dbReference type="Proteomes" id="UP001161389"/>
    </source>
</evidence>
<dbReference type="InterPro" id="IPR051907">
    <property type="entry name" value="DoxX-like_oxidoreductase"/>
</dbReference>
<evidence type="ECO:0000256" key="5">
    <source>
        <dbReference type="ARBA" id="ARBA00022989"/>
    </source>
</evidence>
<name>A0AA37S9N4_9GAMM</name>
<sequence>MNTNLSPYGLLLMRIALGVVLLSHSLYLKMVVFTLAGTANYFDSIGLPGWFAYVVFFVEAIAGISLIIGFKTRLSAALVVPILLGATWAHSGNGWLFTAENGGWEYPLFLSFIAAAVALTGPGAYALESNKLSLVDELSPAKALSNH</sequence>
<feature type="transmembrane region" description="Helical" evidence="7">
    <location>
        <begin position="108"/>
        <end position="127"/>
    </location>
</feature>
<protein>
    <submittedName>
        <fullName evidence="8">Quinol oxidase</fullName>
    </submittedName>
</protein>
<dbReference type="PANTHER" id="PTHR33452">
    <property type="entry name" value="OXIDOREDUCTASE CATD-RELATED"/>
    <property type="match status" value="1"/>
</dbReference>
<dbReference type="AlphaFoldDB" id="A0AA37S9N4"/>
<accession>A0AA37S9N4</accession>
<evidence type="ECO:0000256" key="3">
    <source>
        <dbReference type="ARBA" id="ARBA00022475"/>
    </source>
</evidence>
<evidence type="ECO:0000313" key="8">
    <source>
        <dbReference type="EMBL" id="GLQ30998.1"/>
    </source>
</evidence>
<keyword evidence="4 7" id="KW-0812">Transmembrane</keyword>
<evidence type="ECO:0000256" key="1">
    <source>
        <dbReference type="ARBA" id="ARBA00004651"/>
    </source>
</evidence>
<keyword evidence="9" id="KW-1185">Reference proteome</keyword>
<dbReference type="PANTHER" id="PTHR33452:SF1">
    <property type="entry name" value="INNER MEMBRANE PROTEIN YPHA-RELATED"/>
    <property type="match status" value="1"/>
</dbReference>
<dbReference type="InterPro" id="IPR032808">
    <property type="entry name" value="DoxX"/>
</dbReference>
<reference evidence="8" key="1">
    <citation type="journal article" date="2014" name="Int. J. Syst. Evol. Microbiol.">
        <title>Complete genome sequence of Corynebacterium casei LMG S-19264T (=DSM 44701T), isolated from a smear-ripened cheese.</title>
        <authorList>
            <consortium name="US DOE Joint Genome Institute (JGI-PGF)"/>
            <person name="Walter F."/>
            <person name="Albersmeier A."/>
            <person name="Kalinowski J."/>
            <person name="Ruckert C."/>
        </authorList>
    </citation>
    <scope>NUCLEOTIDE SEQUENCE</scope>
    <source>
        <strain evidence="8">NBRC 110071</strain>
    </source>
</reference>
<feature type="transmembrane region" description="Helical" evidence="7">
    <location>
        <begin position="50"/>
        <end position="70"/>
    </location>
</feature>
<dbReference type="EMBL" id="BSNM01000011">
    <property type="protein sequence ID" value="GLQ30998.1"/>
    <property type="molecule type" value="Genomic_DNA"/>
</dbReference>
<dbReference type="Proteomes" id="UP001161389">
    <property type="component" value="Unassembled WGS sequence"/>
</dbReference>
<keyword evidence="3" id="KW-1003">Cell membrane</keyword>
<evidence type="ECO:0000256" key="6">
    <source>
        <dbReference type="ARBA" id="ARBA00023136"/>
    </source>
</evidence>
<evidence type="ECO:0000256" key="2">
    <source>
        <dbReference type="ARBA" id="ARBA00006679"/>
    </source>
</evidence>
<dbReference type="Pfam" id="PF07681">
    <property type="entry name" value="DoxX"/>
    <property type="match status" value="1"/>
</dbReference>
<comment type="caution">
    <text evidence="8">The sequence shown here is derived from an EMBL/GenBank/DDBJ whole genome shotgun (WGS) entry which is preliminary data.</text>
</comment>
<keyword evidence="6 7" id="KW-0472">Membrane</keyword>
<feature type="transmembrane region" description="Helical" evidence="7">
    <location>
        <begin position="77"/>
        <end position="96"/>
    </location>
</feature>